<accession>A0A2S9QIX2</accession>
<dbReference type="OrthoDB" id="174925at2"/>
<dbReference type="InterPro" id="IPR029044">
    <property type="entry name" value="Nucleotide-diphossugar_trans"/>
</dbReference>
<proteinExistence type="predicted"/>
<dbReference type="Proteomes" id="UP000237682">
    <property type="component" value="Unassembled WGS sequence"/>
</dbReference>
<dbReference type="PANTHER" id="PTHR43685:SF2">
    <property type="entry name" value="GLYCOSYLTRANSFERASE 2-LIKE DOMAIN-CONTAINING PROTEIN"/>
    <property type="match status" value="1"/>
</dbReference>
<dbReference type="Pfam" id="PF00535">
    <property type="entry name" value="Glycos_transf_2"/>
    <property type="match status" value="1"/>
</dbReference>
<evidence type="ECO:0000313" key="3">
    <source>
        <dbReference type="Proteomes" id="UP000237682"/>
    </source>
</evidence>
<feature type="domain" description="Glycosyltransferase 2-like" evidence="1">
    <location>
        <begin position="20"/>
        <end position="175"/>
    </location>
</feature>
<organism evidence="2 3">
    <name type="scientific">Labrys okinawensis</name>
    <dbReference type="NCBI Taxonomy" id="346911"/>
    <lineage>
        <taxon>Bacteria</taxon>
        <taxon>Pseudomonadati</taxon>
        <taxon>Pseudomonadota</taxon>
        <taxon>Alphaproteobacteria</taxon>
        <taxon>Hyphomicrobiales</taxon>
        <taxon>Xanthobacteraceae</taxon>
        <taxon>Labrys</taxon>
    </lineage>
</organism>
<protein>
    <submittedName>
        <fullName evidence="2">Glycosyl transferase family 2</fullName>
    </submittedName>
</protein>
<dbReference type="PANTHER" id="PTHR43685">
    <property type="entry name" value="GLYCOSYLTRANSFERASE"/>
    <property type="match status" value="1"/>
</dbReference>
<comment type="caution">
    <text evidence="2">The sequence shown here is derived from an EMBL/GenBank/DDBJ whole genome shotgun (WGS) entry which is preliminary data.</text>
</comment>
<dbReference type="AlphaFoldDB" id="A0A2S9QIX2"/>
<reference evidence="2 3" key="1">
    <citation type="submission" date="2018-02" db="EMBL/GenBank/DDBJ databases">
        <title>Whole genome sequencing of endophytic bacterium.</title>
        <authorList>
            <person name="Eedara R."/>
            <person name="Podile A.R."/>
        </authorList>
    </citation>
    <scope>NUCLEOTIDE SEQUENCE [LARGE SCALE GENOMIC DNA]</scope>
    <source>
        <strain evidence="2 3">RP1T</strain>
    </source>
</reference>
<sequence length="321" mass="35192">MRHPPAEERADMPPPPGVAVVIPCYNAGRTLAQTLESAIGQPGLAELVVVDDGSSDSSAGIARRYLPADRVIEGPNRGVSAARNRGIAETFSEWLLFLDADDLLTPGTIARRLAVAGEADVVACDYQEFGTDEHGAAMPSQARGIDWPALRQDAERAIASHVWVTTGALLYRRRLVEAIGGFRPDLPVIQDARFMFDAAFHGARFVPSPHIGARYRITAQSLSRREPVRFWRDVLRNGRQIEALWRERGTLTPDRIATLCDLYDNAGRGLLRCRDQGFFEASAAGRMLGLRQSRHARIATPLARLLGLRAAHGLLSMMGRP</sequence>
<dbReference type="Gene3D" id="3.90.550.10">
    <property type="entry name" value="Spore Coat Polysaccharide Biosynthesis Protein SpsA, Chain A"/>
    <property type="match status" value="1"/>
</dbReference>
<evidence type="ECO:0000259" key="1">
    <source>
        <dbReference type="Pfam" id="PF00535"/>
    </source>
</evidence>
<keyword evidence="2" id="KW-0808">Transferase</keyword>
<dbReference type="SUPFAM" id="SSF53448">
    <property type="entry name" value="Nucleotide-diphospho-sugar transferases"/>
    <property type="match status" value="1"/>
</dbReference>
<dbReference type="InterPro" id="IPR001173">
    <property type="entry name" value="Glyco_trans_2-like"/>
</dbReference>
<dbReference type="InterPro" id="IPR050834">
    <property type="entry name" value="Glycosyltransf_2"/>
</dbReference>
<gene>
    <name evidence="2" type="ORF">C5L14_01205</name>
</gene>
<keyword evidence="3" id="KW-1185">Reference proteome</keyword>
<dbReference type="GO" id="GO:0016740">
    <property type="term" value="F:transferase activity"/>
    <property type="evidence" value="ECO:0007669"/>
    <property type="project" value="UniProtKB-KW"/>
</dbReference>
<dbReference type="EMBL" id="PUEJ01000001">
    <property type="protein sequence ID" value="PRH89242.1"/>
    <property type="molecule type" value="Genomic_DNA"/>
</dbReference>
<evidence type="ECO:0000313" key="2">
    <source>
        <dbReference type="EMBL" id="PRH89242.1"/>
    </source>
</evidence>
<name>A0A2S9QIX2_9HYPH</name>